<proteinExistence type="predicted"/>
<feature type="region of interest" description="Disordered" evidence="1">
    <location>
        <begin position="218"/>
        <end position="306"/>
    </location>
</feature>
<gene>
    <name evidence="2" type="ORF">PR048_029072</name>
</gene>
<evidence type="ECO:0000313" key="3">
    <source>
        <dbReference type="Proteomes" id="UP001159363"/>
    </source>
</evidence>
<accession>A0ABQ9GFV3</accession>
<feature type="compositionally biased region" description="Polar residues" evidence="1">
    <location>
        <begin position="272"/>
        <end position="289"/>
    </location>
</feature>
<feature type="compositionally biased region" description="Polar residues" evidence="1">
    <location>
        <begin position="218"/>
        <end position="234"/>
    </location>
</feature>
<feature type="region of interest" description="Disordered" evidence="1">
    <location>
        <begin position="155"/>
        <end position="184"/>
    </location>
</feature>
<evidence type="ECO:0000313" key="2">
    <source>
        <dbReference type="EMBL" id="KAJ8870061.1"/>
    </source>
</evidence>
<dbReference type="Proteomes" id="UP001159363">
    <property type="component" value="Chromosome 12"/>
</dbReference>
<evidence type="ECO:0000256" key="1">
    <source>
        <dbReference type="SAM" id="MobiDB-lite"/>
    </source>
</evidence>
<comment type="caution">
    <text evidence="2">The sequence shown here is derived from an EMBL/GenBank/DDBJ whole genome shotgun (WGS) entry which is preliminary data.</text>
</comment>
<protein>
    <submittedName>
        <fullName evidence="2">Uncharacterized protein</fullName>
    </submittedName>
</protein>
<organism evidence="2 3">
    <name type="scientific">Dryococelus australis</name>
    <dbReference type="NCBI Taxonomy" id="614101"/>
    <lineage>
        <taxon>Eukaryota</taxon>
        <taxon>Metazoa</taxon>
        <taxon>Ecdysozoa</taxon>
        <taxon>Arthropoda</taxon>
        <taxon>Hexapoda</taxon>
        <taxon>Insecta</taxon>
        <taxon>Pterygota</taxon>
        <taxon>Neoptera</taxon>
        <taxon>Polyneoptera</taxon>
        <taxon>Phasmatodea</taxon>
        <taxon>Verophasmatodea</taxon>
        <taxon>Anareolatae</taxon>
        <taxon>Phasmatidae</taxon>
        <taxon>Eurycanthinae</taxon>
        <taxon>Dryococelus</taxon>
    </lineage>
</organism>
<feature type="compositionally biased region" description="Basic and acidic residues" evidence="1">
    <location>
        <begin position="163"/>
        <end position="184"/>
    </location>
</feature>
<keyword evidence="3" id="KW-1185">Reference proteome</keyword>
<name>A0ABQ9GFV3_9NEOP</name>
<reference evidence="2 3" key="1">
    <citation type="submission" date="2023-02" db="EMBL/GenBank/DDBJ databases">
        <title>LHISI_Scaffold_Assembly.</title>
        <authorList>
            <person name="Stuart O.P."/>
            <person name="Cleave R."/>
            <person name="Magrath M.J.L."/>
            <person name="Mikheyev A.S."/>
        </authorList>
    </citation>
    <scope>NUCLEOTIDE SEQUENCE [LARGE SCALE GENOMIC DNA]</scope>
    <source>
        <strain evidence="2">Daus_M_001</strain>
        <tissue evidence="2">Leg muscle</tissue>
    </source>
</reference>
<dbReference type="EMBL" id="JARBHB010000013">
    <property type="protein sequence ID" value="KAJ8870061.1"/>
    <property type="molecule type" value="Genomic_DNA"/>
</dbReference>
<sequence>MVVGQNLKLPGEWDVRVEERLEKRMAEKQRAENEPRGLYHQLNRLLATMHHYCQKGDLCASSLRPPMNGSTRWLETTILTSPFQGFTIFTSATDHDDMEANAAQPGTTEQELDPPFHRFAANEQCPGVCRCPFEPTTPQGITIEELEVIDIEVGVPDPGPWVEEPRKDTKETSWVEDRKEDTKEITPRTKLGSEHNASLADATFTVGLEELEELLSQRQPRGNACASNAGNWQTTRHKGCCHPSPSLWGRPQMRADSNRSPGLSSRGEEECCTSSPAINPVLTNTQQPPENDISACERASVVRKEQ</sequence>